<protein>
    <recommendedName>
        <fullName evidence="1">Reverse transcriptase domain-containing protein</fullName>
    </recommendedName>
</protein>
<dbReference type="EMBL" id="HACM01007766">
    <property type="protein sequence ID" value="CRZ08208.1"/>
    <property type="molecule type" value="Transcribed_RNA"/>
</dbReference>
<dbReference type="Pfam" id="PF00078">
    <property type="entry name" value="RVT_1"/>
    <property type="match status" value="1"/>
</dbReference>
<evidence type="ECO:0000313" key="2">
    <source>
        <dbReference type="EMBL" id="CRZ08208.1"/>
    </source>
</evidence>
<reference evidence="2" key="1">
    <citation type="submission" date="2015-04" db="EMBL/GenBank/DDBJ databases">
        <title>The genome sequence of the plant pathogenic Rhizarian Plasmodiophora brassicae reveals insights in its biotrophic life cycle and the origin of chitin synthesis.</title>
        <authorList>
            <person name="Schwelm A."/>
            <person name="Fogelqvist J."/>
            <person name="Knaust A."/>
            <person name="Julke S."/>
            <person name="Lilja T."/>
            <person name="Dhandapani V."/>
            <person name="Bonilla-Rosso G."/>
            <person name="Karlsson M."/>
            <person name="Shevchenko A."/>
            <person name="Choi S.R."/>
            <person name="Kim H.G."/>
            <person name="Park J.Y."/>
            <person name="Lim Y.P."/>
            <person name="Ludwig-Muller J."/>
            <person name="Dixelius C."/>
        </authorList>
    </citation>
    <scope>NUCLEOTIDE SEQUENCE</scope>
    <source>
        <tissue evidence="2">Potato root galls</tissue>
    </source>
</reference>
<organism evidence="2">
    <name type="scientific">Spongospora subterranea</name>
    <dbReference type="NCBI Taxonomy" id="70186"/>
    <lineage>
        <taxon>Eukaryota</taxon>
        <taxon>Sar</taxon>
        <taxon>Rhizaria</taxon>
        <taxon>Endomyxa</taxon>
        <taxon>Phytomyxea</taxon>
        <taxon>Plasmodiophorida</taxon>
        <taxon>Plasmodiophoridae</taxon>
        <taxon>Spongospora</taxon>
    </lineage>
</organism>
<feature type="domain" description="Reverse transcriptase" evidence="1">
    <location>
        <begin position="2"/>
        <end position="129"/>
    </location>
</feature>
<proteinExistence type="predicted"/>
<sequence length="131" mass="15649">MKAFDRVQRPLFIEKFNRMGIEPYLALLIDNWLTNRMYEVHYRNVQSSQYEQINGIPQGSSNISVLLWILYIYDAPLNMNNSNVYVDDTTQWEQGTSKKEVAEKLRESSSELYKWCKVNKIKLQWMKTFLL</sequence>
<accession>A0A0H5R1U8</accession>
<name>A0A0H5R1U8_9EUKA</name>
<evidence type="ECO:0000259" key="1">
    <source>
        <dbReference type="Pfam" id="PF00078"/>
    </source>
</evidence>
<dbReference type="EMBL" id="HACM01007767">
    <property type="protein sequence ID" value="CRZ08209.1"/>
    <property type="molecule type" value="Transcribed_RNA"/>
</dbReference>
<dbReference type="AlphaFoldDB" id="A0A0H5R1U8"/>
<dbReference type="InterPro" id="IPR000477">
    <property type="entry name" value="RT_dom"/>
</dbReference>